<dbReference type="PANTHER" id="PTHR33683:SF46">
    <property type="entry name" value="SUSHI DOMAIN-CONTAINING PROTEIN"/>
    <property type="match status" value="1"/>
</dbReference>
<dbReference type="PANTHER" id="PTHR33683">
    <property type="entry name" value="1, PUTATIVE-RELATED"/>
    <property type="match status" value="1"/>
</dbReference>
<evidence type="ECO:0000256" key="1">
    <source>
        <dbReference type="SAM" id="MobiDB-lite"/>
    </source>
</evidence>
<dbReference type="OrthoDB" id="544772at2759"/>
<evidence type="ECO:0000313" key="2">
    <source>
        <dbReference type="EMBL" id="EJK66015.1"/>
    </source>
</evidence>
<feature type="compositionally biased region" description="Low complexity" evidence="1">
    <location>
        <begin position="2112"/>
        <end position="2137"/>
    </location>
</feature>
<dbReference type="SUPFAM" id="SSF49785">
    <property type="entry name" value="Galactose-binding domain-like"/>
    <property type="match status" value="1"/>
</dbReference>
<feature type="non-terminal residue" evidence="2">
    <location>
        <position position="1"/>
    </location>
</feature>
<feature type="compositionally biased region" description="Pro residues" evidence="1">
    <location>
        <begin position="1820"/>
        <end position="1830"/>
    </location>
</feature>
<feature type="compositionally biased region" description="Low complexity" evidence="1">
    <location>
        <begin position="1795"/>
        <end position="1819"/>
    </location>
</feature>
<organism evidence="2 3">
    <name type="scientific">Thalassiosira oceanica</name>
    <name type="common">Marine diatom</name>
    <dbReference type="NCBI Taxonomy" id="159749"/>
    <lineage>
        <taxon>Eukaryota</taxon>
        <taxon>Sar</taxon>
        <taxon>Stramenopiles</taxon>
        <taxon>Ochrophyta</taxon>
        <taxon>Bacillariophyta</taxon>
        <taxon>Coscinodiscophyceae</taxon>
        <taxon>Thalassiosirophycidae</taxon>
        <taxon>Thalassiosirales</taxon>
        <taxon>Thalassiosiraceae</taxon>
        <taxon>Thalassiosira</taxon>
    </lineage>
</organism>
<protein>
    <recommendedName>
        <fullName evidence="4">F5/8 type C domain-containing protein</fullName>
    </recommendedName>
</protein>
<dbReference type="EMBL" id="AGNL01015324">
    <property type="protein sequence ID" value="EJK66015.1"/>
    <property type="molecule type" value="Genomic_DNA"/>
</dbReference>
<dbReference type="InterPro" id="IPR008979">
    <property type="entry name" value="Galactose-bd-like_sf"/>
</dbReference>
<reference evidence="2 3" key="1">
    <citation type="journal article" date="2012" name="Genome Biol.">
        <title>Genome and low-iron response of an oceanic diatom adapted to chronic iron limitation.</title>
        <authorList>
            <person name="Lommer M."/>
            <person name="Specht M."/>
            <person name="Roy A.S."/>
            <person name="Kraemer L."/>
            <person name="Andreson R."/>
            <person name="Gutowska M.A."/>
            <person name="Wolf J."/>
            <person name="Bergner S.V."/>
            <person name="Schilhabel M.B."/>
            <person name="Klostermeier U.C."/>
            <person name="Beiko R.G."/>
            <person name="Rosenstiel P."/>
            <person name="Hippler M."/>
            <person name="Laroche J."/>
        </authorList>
    </citation>
    <scope>NUCLEOTIDE SEQUENCE [LARGE SCALE GENOMIC DNA]</scope>
    <source>
        <strain evidence="2 3">CCMP1005</strain>
    </source>
</reference>
<keyword evidence="3" id="KW-1185">Reference proteome</keyword>
<sequence>RVANCLDEAKATDDRLSKVRVRSLSFDLPMLGILLTHPCPRHHLPPVDLLIWECTSTGDYSSTMHHPAVLSGGSIIIHRQAALLGSGGAGGSTAGLGLGCERGLNSLVLDGETGEEEKDGPEAAVPKEEVELDRDEAKASDDRLSKVRVSSLSFDLPMLGILLTHSCPRHHLPPVDLLIWECTSTGDYSSTMHHPAVLSGGSIIIHRQAALLGSGGSTAGLGLGCERGLNSLVLDGETGEEEKDGPEAAVPKEEVELDCEEAKATDDRLSKVHAVHEFMGVFGSRDGQMAGRDVTLIGHGRKTDAKVAKDDEGAPKADLLKLDCGETKNIKLVVSKLKGHCLSSLIASGFSKFFFWGMLLICQCSSVHSSTGLRRSAISEGNDGALSSEQFTPRHRALQLSSTSSSHCDEVLEKVESDTGLYSTKVDDYVTPPNHGLDPIPTKLLRGQLYSDAWVARDDISISNKHIYGYRRACSNFQTFSPHDVLTSFNFELGCCVGDYESACTDVFSLIGVSNCQNSKDLICEGEKYISGVWALAPQVCKVRYVSPQVQFSHRKCFKAGCALGQEWYYSPEKVMDELSVKGTFELNRYPRNGGGSVGTGEKTATLSKGVKWNLLQFSILGYLQPLVGVNFDAIIHKCPETLPMPSMSTLYCPAVTGITYADKGTKVRLISAQSRILQPLGPAFGLDWICKKVSTYGVLEPVVDYLVHTSEFTAPPCTIFYVVPDGVNSDRYIIRPYEAVEAGINVCIKKDEWLTTEPATGTSNSCKSISLGSLALSQVDGQYIVPMSYQIRILEHPNHEADNPYEVVLMNQDSGGVKCLRHGYDRLFKKFVDLTAGIPVKQLHRPVFSSVCATSNSRKFNDNLVFLLHKQANGDFILKPNYYSTHQQVCMKADTLDANEQFKAIKCPDNLSDVAWRSNNGKLMFVKTLTCLYQNLSDGSPKFGPCEASEASKPEYFISIIPYKPYSGYLSNNPYQETDQLAPAFPKSGVHLSGFPPAYSTFKIGLGGLHSELNQLSTIALFFAIDSSTSAQKHQVCFTLNSHNEYCFGLAGTELDQDKLITDINRLAYSSGESQYHLKILENRLKATPEIPMHMFNTDKKITSLTVQQIGTEGRSRFHSVQVYNSVPAAIETFSFGKMKILLQLTLAGIDPANLYYKPTIKQQDKFGKYSKEIEPVNTKLTPTLDGGNHLVEIQGSQSIAQINGRVAIKIIEDSKCNKGFSFIRQKDGESKAHSYAPNYIVESSECNQEIDIGLDYLDHVKDLEVGALYYYRVAAFSKEYMVDVSKDDGSLVKQSELLELPLRVAWVSKNVKRHIHQMEHAHLTSSQESSAMVLAKTTAEAGGMPLEGMTIKWQLWKINDDGDDDLVLGSENDGTDRVLVSPEDGVLNIPLTVQNPQDFGLSGESKLALRLWPSKLSPGSFKRIQRPHPNGFCVDKDGAYYKYIRPIGGNENAQSCQKKCNQIKTDEFSIAGMEFSETLSECRCLFKNVPTQASCLLQDNSQVCFETPSGVQPAALSTGAIEGTDAYPTVRQPERRRLQASQPRRLLVLSSDEVAQLQITSNSNFEYVGNGKCTDSGGNTYSNILLTSFGDSSINATTDSCANWCSSKMGAVDNLRGFTLAVVPNGGAFCFCDYDHDSILPPGDFASVGKGQGPVEGSEGDENNFCFRYSPPAPFPNLQSSPTKKVPTTSPTNSPSEATLFSDGIFSFVGLGRCLENSSIQTFKGDQMSTQSSSIENCSVNCVESMSSNFQGFSYNHATQACSCHYSDYEILSSDAGKDFEICFRYVGTWPTSSPTISPRPTASPTMGPTLTPSAAPSSPPTLRPSQPPQTSNGAFELEGLGRCVDAEGDYYGIEDSSESGVTVLSADDCGSLCLYETTEYIVGFELTPGQSCHCLVSAIDLPDPPSLTVSKVRIQHNGMGQINIMEVEVYSEGNNVALQSNGGTSELSSTYSSPNYDFVASTAIDGDASDFRAFAHSNFEDGAYLEIDLGQVYDVESVRIFNRPTHKGRLSDSTVTLRSPGDEVLYTYEIGDASSLSTIDISASDFASLTIRDCASFEDVVLSEDVKWSYINGNLMTRGLTQCLIVVEDSEGGTDLKVGDCPPTPSPSRSPSSPSASPTSSPTAPTVSPTASPTRMGAGVIMGSSGLGPTLCYKAPPPPTLSPTTRPTASPTFGPTMSHFNVTDTSHFLIGSNEKNGEYTLYPLVGTTVYPKVTMIGHTFSPLSGEIIAESKYDRGIQVTMRKASNGDLFNHDFVDLTQAEVSVEVAGGVKQGCNHVLGVSTVEFTIDGCDPAYYKSSSAQSVVQKKYLLPAHKVTARVTALQSVKDGDREFIMKSKNLININTVRGQNPDESQDGFNQSPSQVESVQSEVTQAEEDVTTFRFVGQLLPYLCMRAPGLTPTSTVQQYDGTLTFRPKIESDKEEGVSIDLAGTCQSYQMVYPLQSDSFHVVRYEDNFKLVVDLLQLILPDEGVTCAIVESSTEITILNGVGLSKNNPTESRVIAQLSKDKQNAEKLAQFTRCVDKPCNKEVDAPDSDASTTQFPASTVSVQLKAGIPNVVFSNSAQHPYSKRITISGEGAVPHIMHVVVTGLFPTLVLVK</sequence>
<feature type="region of interest" description="Disordered" evidence="1">
    <location>
        <begin position="2098"/>
        <end position="2143"/>
    </location>
</feature>
<feature type="region of interest" description="Disordered" evidence="1">
    <location>
        <begin position="1677"/>
        <end position="1698"/>
    </location>
</feature>
<feature type="region of interest" description="Disordered" evidence="1">
    <location>
        <begin position="112"/>
        <end position="139"/>
    </location>
</feature>
<name>K0SL00_THAOC</name>
<dbReference type="Proteomes" id="UP000266841">
    <property type="component" value="Unassembled WGS sequence"/>
</dbReference>
<dbReference type="eggNOG" id="ENOG502S1HS">
    <property type="taxonomic scope" value="Eukaryota"/>
</dbReference>
<proteinExistence type="predicted"/>
<evidence type="ECO:0008006" key="4">
    <source>
        <dbReference type="Google" id="ProtNLM"/>
    </source>
</evidence>
<comment type="caution">
    <text evidence="2">The sequence shown here is derived from an EMBL/GenBank/DDBJ whole genome shotgun (WGS) entry which is preliminary data.</text>
</comment>
<feature type="compositionally biased region" description="Low complexity" evidence="1">
    <location>
        <begin position="1682"/>
        <end position="1698"/>
    </location>
</feature>
<dbReference type="Gene3D" id="2.60.120.260">
    <property type="entry name" value="Galactose-binding domain-like"/>
    <property type="match status" value="1"/>
</dbReference>
<accession>K0SL00</accession>
<evidence type="ECO:0000313" key="3">
    <source>
        <dbReference type="Proteomes" id="UP000266841"/>
    </source>
</evidence>
<feature type="compositionally biased region" description="Basic and acidic residues" evidence="1">
    <location>
        <begin position="125"/>
        <end position="139"/>
    </location>
</feature>
<feature type="region of interest" description="Disordered" evidence="1">
    <location>
        <begin position="1795"/>
        <end position="1835"/>
    </location>
</feature>
<gene>
    <name evidence="2" type="ORF">THAOC_13084</name>
</gene>